<name>A0ACC2VFD9_9TREE</name>
<evidence type="ECO:0000313" key="2">
    <source>
        <dbReference type="Proteomes" id="UP001227268"/>
    </source>
</evidence>
<protein>
    <submittedName>
        <fullName evidence="1">Uncharacterized protein</fullName>
    </submittedName>
</protein>
<sequence length="292" mass="31700">MNTSPSSMDILLANFDAQYEQMYSAPTFAVGPPVVANAGMFPATNNVSPFLQRSPTLDTVGVNLAQISPTRAANLRLVGFNDIDWEYSAPSPSLGRARAPVQEEAMLPHHQSLLPPPARTTQFGPARVRAPKAALGHPYARPSTAVAAEPEASVASAGIELANAVEPAVNDGRRTIIPRLKLRRCPSHAGTGNNISQSVVNKCADCTMYRNVSTYINLEPRAHVSNGNGGNDKTIARLIRERRSFLANMEKTDGRTKVLEVIGIEHYDYLMTTYERRGGAAYQPPSTYLRGR</sequence>
<accession>A0ACC2VFD9</accession>
<evidence type="ECO:0000313" key="1">
    <source>
        <dbReference type="EMBL" id="KAJ9097277.1"/>
    </source>
</evidence>
<dbReference type="EMBL" id="JASBWT010000017">
    <property type="protein sequence ID" value="KAJ9097277.1"/>
    <property type="molecule type" value="Genomic_DNA"/>
</dbReference>
<dbReference type="Proteomes" id="UP001227268">
    <property type="component" value="Unassembled WGS sequence"/>
</dbReference>
<reference evidence="1" key="1">
    <citation type="submission" date="2023-04" db="EMBL/GenBank/DDBJ databases">
        <title>Draft Genome sequencing of Naganishia species isolated from polar environments using Oxford Nanopore Technology.</title>
        <authorList>
            <person name="Leo P."/>
            <person name="Venkateswaran K."/>
        </authorList>
    </citation>
    <scope>NUCLEOTIDE SEQUENCE</scope>
    <source>
        <strain evidence="1">MNA-CCFEE 5423</strain>
    </source>
</reference>
<proteinExistence type="predicted"/>
<comment type="caution">
    <text evidence="1">The sequence shown here is derived from an EMBL/GenBank/DDBJ whole genome shotgun (WGS) entry which is preliminary data.</text>
</comment>
<organism evidence="1 2">
    <name type="scientific">Naganishia friedmannii</name>
    <dbReference type="NCBI Taxonomy" id="89922"/>
    <lineage>
        <taxon>Eukaryota</taxon>
        <taxon>Fungi</taxon>
        <taxon>Dikarya</taxon>
        <taxon>Basidiomycota</taxon>
        <taxon>Agaricomycotina</taxon>
        <taxon>Tremellomycetes</taxon>
        <taxon>Filobasidiales</taxon>
        <taxon>Filobasidiaceae</taxon>
        <taxon>Naganishia</taxon>
    </lineage>
</organism>
<keyword evidence="2" id="KW-1185">Reference proteome</keyword>
<gene>
    <name evidence="1" type="ORF">QFC21_004946</name>
</gene>